<comment type="caution">
    <text evidence="2">The sequence shown here is derived from an EMBL/GenBank/DDBJ whole genome shotgun (WGS) entry which is preliminary data.</text>
</comment>
<evidence type="ECO:0000313" key="2">
    <source>
        <dbReference type="EMBL" id="MFC5647514.1"/>
    </source>
</evidence>
<feature type="coiled-coil region" evidence="1">
    <location>
        <begin position="175"/>
        <end position="202"/>
    </location>
</feature>
<organism evidence="2 3">
    <name type="scientific">Kitasatospora cinereorecta</name>
    <dbReference type="NCBI Taxonomy" id="285560"/>
    <lineage>
        <taxon>Bacteria</taxon>
        <taxon>Bacillati</taxon>
        <taxon>Actinomycetota</taxon>
        <taxon>Actinomycetes</taxon>
        <taxon>Kitasatosporales</taxon>
        <taxon>Streptomycetaceae</taxon>
        <taxon>Kitasatospora</taxon>
    </lineage>
</organism>
<name>A0ABW0VRU8_9ACTN</name>
<keyword evidence="3" id="KW-1185">Reference proteome</keyword>
<evidence type="ECO:0000256" key="1">
    <source>
        <dbReference type="SAM" id="Coils"/>
    </source>
</evidence>
<accession>A0ABW0VRU8</accession>
<sequence>AALVALDLDNGQWATCKALGLFRLANEPTGKITADAEGVGLTISQITKAMMATTGLPASKIHNASFDAFDRNWCFYTTEQVEVGETIRKAFHDAGGYVFADGQGVFRAGDWFNEKTPIVLKEDRTLEPLVTDFEQLETAAPFFRVKVGADRCWSVHSSSEISPVVATDEVARDAAEVARQLAEQAEADANAAMARLQNMTNDGVLERFEKVQLIREMGRITSNYAGHNSTGTGLGLISQVNAHT</sequence>
<evidence type="ECO:0000313" key="3">
    <source>
        <dbReference type="Proteomes" id="UP001596066"/>
    </source>
</evidence>
<reference evidence="3" key="1">
    <citation type="journal article" date="2019" name="Int. J. Syst. Evol. Microbiol.">
        <title>The Global Catalogue of Microorganisms (GCM) 10K type strain sequencing project: providing services to taxonomists for standard genome sequencing and annotation.</title>
        <authorList>
            <consortium name="The Broad Institute Genomics Platform"/>
            <consortium name="The Broad Institute Genome Sequencing Center for Infectious Disease"/>
            <person name="Wu L."/>
            <person name="Ma J."/>
        </authorList>
    </citation>
    <scope>NUCLEOTIDE SEQUENCE [LARGE SCALE GENOMIC DNA]</scope>
    <source>
        <strain evidence="3">CGMCC 4.1622</strain>
    </source>
</reference>
<protein>
    <submittedName>
        <fullName evidence="2">Uncharacterized protein</fullName>
    </submittedName>
</protein>
<keyword evidence="1" id="KW-0175">Coiled coil</keyword>
<gene>
    <name evidence="2" type="ORF">ACFPZF_40230</name>
</gene>
<dbReference type="EMBL" id="JBHSOC010000240">
    <property type="protein sequence ID" value="MFC5647514.1"/>
    <property type="molecule type" value="Genomic_DNA"/>
</dbReference>
<feature type="non-terminal residue" evidence="2">
    <location>
        <position position="244"/>
    </location>
</feature>
<dbReference type="RefSeq" id="WP_380233025.1">
    <property type="nucleotide sequence ID" value="NZ_JBHSOC010000240.1"/>
</dbReference>
<proteinExistence type="predicted"/>
<feature type="non-terminal residue" evidence="2">
    <location>
        <position position="1"/>
    </location>
</feature>
<dbReference type="Proteomes" id="UP001596066">
    <property type="component" value="Unassembled WGS sequence"/>
</dbReference>